<dbReference type="InterPro" id="IPR054246">
    <property type="entry name" value="DUF6973"/>
</dbReference>
<keyword evidence="4" id="KW-1185">Reference proteome</keyword>
<protein>
    <recommendedName>
        <fullName evidence="2">DUF6973 domain-containing protein</fullName>
    </recommendedName>
</protein>
<feature type="region of interest" description="Disordered" evidence="1">
    <location>
        <begin position="1"/>
        <end position="49"/>
    </location>
</feature>
<evidence type="ECO:0000313" key="4">
    <source>
        <dbReference type="Proteomes" id="UP000252107"/>
    </source>
</evidence>
<feature type="compositionally biased region" description="Polar residues" evidence="1">
    <location>
        <begin position="1"/>
        <end position="16"/>
    </location>
</feature>
<evidence type="ECO:0000313" key="3">
    <source>
        <dbReference type="EMBL" id="RCJ21433.1"/>
    </source>
</evidence>
<organism evidence="3 4">
    <name type="scientific">Nostoc minutum NIES-26</name>
    <dbReference type="NCBI Taxonomy" id="1844469"/>
    <lineage>
        <taxon>Bacteria</taxon>
        <taxon>Bacillati</taxon>
        <taxon>Cyanobacteriota</taxon>
        <taxon>Cyanophyceae</taxon>
        <taxon>Nostocales</taxon>
        <taxon>Nostocaceae</taxon>
        <taxon>Nostoc</taxon>
    </lineage>
</organism>
<dbReference type="Proteomes" id="UP000252107">
    <property type="component" value="Unassembled WGS sequence"/>
</dbReference>
<reference evidence="3" key="1">
    <citation type="submission" date="2016-04" db="EMBL/GenBank/DDBJ databases">
        <authorList>
            <person name="Tabuchi Yagui T.R."/>
        </authorList>
    </citation>
    <scope>NUCLEOTIDE SEQUENCE [LARGE SCALE GENOMIC DNA]</scope>
    <source>
        <strain evidence="3">NIES-26</strain>
    </source>
</reference>
<dbReference type="AlphaFoldDB" id="A0A367QDR6"/>
<comment type="caution">
    <text evidence="3">The sequence shown here is derived from an EMBL/GenBank/DDBJ whole genome shotgun (WGS) entry which is preliminary data.</text>
</comment>
<dbReference type="Pfam" id="PF22322">
    <property type="entry name" value="DUF6973"/>
    <property type="match status" value="1"/>
</dbReference>
<gene>
    <name evidence="3" type="ORF">A6770_30340</name>
</gene>
<feature type="domain" description="DUF6973" evidence="2">
    <location>
        <begin position="601"/>
        <end position="676"/>
    </location>
</feature>
<accession>A0A367QDR6</accession>
<evidence type="ECO:0000256" key="1">
    <source>
        <dbReference type="SAM" id="MobiDB-lite"/>
    </source>
</evidence>
<dbReference type="EMBL" id="LXQD01000330">
    <property type="protein sequence ID" value="RCJ21433.1"/>
    <property type="molecule type" value="Genomic_DNA"/>
</dbReference>
<feature type="compositionally biased region" description="Basic and acidic residues" evidence="1">
    <location>
        <begin position="38"/>
        <end position="49"/>
    </location>
</feature>
<sequence>MMANDSNRFPLQNATQEILDDPNSRPALPDGSSVGDDNFGKAHRYDTGKSPEIALNNKNVVVEVHKSENEDTLWYRVGKVDDGKIDWHQSHKYDDGKEPSVAINNDGVVVEVHKSENHDTLWYHVGRVKDDKIDWHQSHKYDDGKEPSVAINNDGLVVEVHKSENHDTLWYHVGRVKDDKIDWYQSHKYDDGKEPSVAINNDGLVVEVHKSENHDTLWYHVGRVKDDKIDWHQSHKYDDGKEPSVAINNDGLVVEVHKSENHDTLWYHVGRVKGDKIDWHQSHKYDDGKEPSAAINNDGLVVEVHKSENHDTLWYHVGRVKGDKGKSPWNEVHGKNSYCHCACRGAGNNKEKHHSQHTMNVTKGAPYFYAVLTKDNDSIDFPQGAELTIKGPDGTKYDHDIQNKNQLVITSGSSVRYLIIKDPKPGKWEMAMTAPKGVRFHCECNTVPSKDVYRTITNTLSKHNLTIDNRDTDDATGWRGIALLGLGIILVVAGPVGVALGTIGVMAGGVTGGVGALLITQNYSALKNSEFMRLVAKLNEQIDKFIKEAKEKGFRKTIARYRDLLGNISYSEWKILVLRPHKILQGGLLSYALTYRVVEHMENADKQNAVRHTLWQCLLVKGLSKDLATKLGDAHERERPGHKADNLADEINNIKGQRLADEVDSFAKCESRVKEMLKDGKLQLREDLEKNVKLRSNGNPIKIYKKPSIDAGSDYVGRDGDKVKIIGYPKPDDKDWCEIQHKQRNAGGWVLEKFIEFEKVPEPLL</sequence>
<name>A0A367QDR6_9NOSO</name>
<evidence type="ECO:0000259" key="2">
    <source>
        <dbReference type="Pfam" id="PF22322"/>
    </source>
</evidence>
<proteinExistence type="predicted"/>